<feature type="transmembrane region" description="Helical" evidence="1">
    <location>
        <begin position="34"/>
        <end position="54"/>
    </location>
</feature>
<feature type="transmembrane region" description="Helical" evidence="1">
    <location>
        <begin position="103"/>
        <end position="123"/>
    </location>
</feature>
<protein>
    <submittedName>
        <fullName evidence="2">Uncharacterized protein</fullName>
    </submittedName>
</protein>
<keyword evidence="1" id="KW-0472">Membrane</keyword>
<keyword evidence="3" id="KW-1185">Reference proteome</keyword>
<sequence length="233" mass="26886">MIYYRLLALTDLLFVSFILRVALGELKVLNEASPLLFLIFFVLISVLMLVMMFINKKEKTVTYKGKQITITNDDRMFIKLIRKSGYKVDKKIEKLVTNQGGKLAKMTSLFATIALFIRIAQIVNLKVSLAQNVKLIILMIIMGVMFFLGLSALFSTKVIQYNIILPYYRNLMILETIEELDKDDGMGYINFLKKYCDIGFDENSVNELRKEIKEGKDRVSLLIDIDQNTNLLR</sequence>
<dbReference type="RefSeq" id="WP_412701964.1">
    <property type="nucleotide sequence ID" value="NZ_JBDLBQ010000007.1"/>
</dbReference>
<organism evidence="2 3">
    <name type="scientific">Finegoldia dalianensis</name>
    <dbReference type="NCBI Taxonomy" id="3145239"/>
    <lineage>
        <taxon>Bacteria</taxon>
        <taxon>Bacillati</taxon>
        <taxon>Bacillota</taxon>
        <taxon>Tissierellia</taxon>
        <taxon>Tissierellales</taxon>
        <taxon>Peptoniphilaceae</taxon>
        <taxon>Finegoldia</taxon>
    </lineage>
</organism>
<feature type="transmembrane region" description="Helical" evidence="1">
    <location>
        <begin position="135"/>
        <end position="154"/>
    </location>
</feature>
<gene>
    <name evidence="2" type="ORF">ABDJ34_07880</name>
</gene>
<evidence type="ECO:0000313" key="3">
    <source>
        <dbReference type="Proteomes" id="UP001634413"/>
    </source>
</evidence>
<dbReference type="Proteomes" id="UP001634413">
    <property type="component" value="Unassembled WGS sequence"/>
</dbReference>
<proteinExistence type="predicted"/>
<keyword evidence="1" id="KW-1133">Transmembrane helix</keyword>
<evidence type="ECO:0000256" key="1">
    <source>
        <dbReference type="SAM" id="Phobius"/>
    </source>
</evidence>
<accession>A0ABW9KDP5</accession>
<comment type="caution">
    <text evidence="2">The sequence shown here is derived from an EMBL/GenBank/DDBJ whole genome shotgun (WGS) entry which is preliminary data.</text>
</comment>
<evidence type="ECO:0000313" key="2">
    <source>
        <dbReference type="EMBL" id="MFN2102817.1"/>
    </source>
</evidence>
<dbReference type="EMBL" id="JBDLBQ010000007">
    <property type="protein sequence ID" value="MFN2102817.1"/>
    <property type="molecule type" value="Genomic_DNA"/>
</dbReference>
<reference evidence="2 3" key="1">
    <citation type="journal article" date="2024" name="Anaerobe">
        <title>The identification of Finegoldia dalianensis sp. nov., isolated from the pus of a patient with skin abscess and genomic analysis of the strains belonging to Finegoldia genus.</title>
        <authorList>
            <person name="Li Y."/>
            <person name="Wang Y."/>
            <person name="Xiao D."/>
            <person name="Wang J."/>
            <person name="Jin D."/>
        </authorList>
    </citation>
    <scope>NUCLEOTIDE SEQUENCE [LARGE SCALE GENOMIC DNA]</scope>
    <source>
        <strain evidence="2 3">LY240594</strain>
    </source>
</reference>
<keyword evidence="1" id="KW-0812">Transmembrane</keyword>
<name>A0ABW9KDP5_9FIRM</name>